<name>A0A419WS67_9EURY</name>
<accession>A0A419WS67</accession>
<organism evidence="2 3">
    <name type="scientific">Halopiger aswanensis</name>
    <dbReference type="NCBI Taxonomy" id="148449"/>
    <lineage>
        <taxon>Archaea</taxon>
        <taxon>Methanobacteriati</taxon>
        <taxon>Methanobacteriota</taxon>
        <taxon>Stenosarchaea group</taxon>
        <taxon>Halobacteria</taxon>
        <taxon>Halobacteriales</taxon>
        <taxon>Natrialbaceae</taxon>
        <taxon>Halopiger</taxon>
    </lineage>
</organism>
<proteinExistence type="predicted"/>
<sequence>MPYDGKGHGWKWYRRGVMKAGGAAAVLGLPGVASAQESETETETESSRESPDPTDRITGAERLSVRDFHEENYEITHIHRRKEAVETLLKDPEANSVAREWIANFVGYEPLSNHLDAISIQGPTDYTVEGGTDQGGWEITARNRQTVFGLVDRQHNELVALNISDPIDVSWQEEYSDAELQRVRVMRDHPDVQEFEQDRDTWAVFKVAEEIFAWKDRPHGEVSSLIFYGVGDDEVSVAVGYLDVTDPENPELVDLHFVEDFVRYPVQEMARQIVPADQTVLGEVPAVPIEQRPLKTAEDGFHRFDLLPEESFEQDNWQIEWEPPETMGVTFYGDYNGRPVFRTMNAMATPTGYNLPPREGRNTVDWFFPDHEPVFTGHHLYWDIHSIPFGGPGQLGKIDYPERRGHPSGFQFRTHYHTGAQGRGSVDFHSGAQFGPYNYNISYEFFSDGRIVPIWRRHGPGHEVESLRTYGATENWDGEENVTMQYLHYTALEVTPGTTDGVETHVFDGDQWITPDQEFYLEGEPGQKVRFENPDGSEQIDIPMDRDLELVVVPVDSDEIGPADSQKTRVEDLDAELEFYHPSQYVDGDSIQNERVIAWLIMEGTVAEVPHPAAVSGYVAQCELQVEGYGD</sequence>
<evidence type="ECO:0000313" key="2">
    <source>
        <dbReference type="EMBL" id="RKD98333.1"/>
    </source>
</evidence>
<comment type="caution">
    <text evidence="2">The sequence shown here is derived from an EMBL/GenBank/DDBJ whole genome shotgun (WGS) entry which is preliminary data.</text>
</comment>
<protein>
    <submittedName>
        <fullName evidence="2">Uncharacterized protein</fullName>
    </submittedName>
</protein>
<dbReference type="AlphaFoldDB" id="A0A419WS67"/>
<dbReference type="Proteomes" id="UP000283805">
    <property type="component" value="Unassembled WGS sequence"/>
</dbReference>
<evidence type="ECO:0000256" key="1">
    <source>
        <dbReference type="SAM" id="MobiDB-lite"/>
    </source>
</evidence>
<reference evidence="2 3" key="1">
    <citation type="submission" date="2018-09" db="EMBL/GenBank/DDBJ databases">
        <title>Genomic Encyclopedia of Archaeal and Bacterial Type Strains, Phase II (KMG-II): from individual species to whole genera.</title>
        <authorList>
            <person name="Goeker M."/>
        </authorList>
    </citation>
    <scope>NUCLEOTIDE SEQUENCE [LARGE SCALE GENOMIC DNA]</scope>
    <source>
        <strain evidence="2 3">DSM 13151</strain>
    </source>
</reference>
<evidence type="ECO:0000313" key="3">
    <source>
        <dbReference type="Proteomes" id="UP000283805"/>
    </source>
</evidence>
<feature type="compositionally biased region" description="Basic and acidic residues" evidence="1">
    <location>
        <begin position="45"/>
        <end position="59"/>
    </location>
</feature>
<keyword evidence="3" id="KW-1185">Reference proteome</keyword>
<feature type="region of interest" description="Disordered" evidence="1">
    <location>
        <begin position="31"/>
        <end position="59"/>
    </location>
</feature>
<gene>
    <name evidence="2" type="ORF">ATJ93_1339</name>
</gene>
<dbReference type="EMBL" id="RAPO01000001">
    <property type="protein sequence ID" value="RKD98333.1"/>
    <property type="molecule type" value="Genomic_DNA"/>
</dbReference>